<accession>A0A1F7WCM0</accession>
<dbReference type="CDD" id="cd16376">
    <property type="entry name" value="Avd_like"/>
    <property type="match status" value="1"/>
</dbReference>
<dbReference type="AlphaFoldDB" id="A0A1F7WCM0"/>
<comment type="caution">
    <text evidence="1">The sequence shown here is derived from an EMBL/GenBank/DDBJ whole genome shotgun (WGS) entry which is preliminary data.</text>
</comment>
<protein>
    <recommendedName>
        <fullName evidence="3">Four helix bundle protein</fullName>
    </recommendedName>
</protein>
<organism evidence="1 2">
    <name type="scientific">Candidatus Uhrbacteria bacterium RIFOXYC2_FULL_47_19</name>
    <dbReference type="NCBI Taxonomy" id="1802424"/>
    <lineage>
        <taxon>Bacteria</taxon>
        <taxon>Candidatus Uhriibacteriota</taxon>
    </lineage>
</organism>
<dbReference type="SUPFAM" id="SSF158446">
    <property type="entry name" value="IVS-encoded protein-like"/>
    <property type="match status" value="1"/>
</dbReference>
<dbReference type="Proteomes" id="UP000176988">
    <property type="component" value="Unassembled WGS sequence"/>
</dbReference>
<dbReference type="InterPro" id="IPR055360">
    <property type="entry name" value="bAvd"/>
</dbReference>
<proteinExistence type="predicted"/>
<dbReference type="EMBL" id="MGFG01000033">
    <property type="protein sequence ID" value="OGM00317.1"/>
    <property type="molecule type" value="Genomic_DNA"/>
</dbReference>
<sequence>MMQKPVTNACFMNITRFRIGDFEMLICRMRIFFHGKLAVKRDDVRHQISLEFLHVFPRSLAADEFLPRLEEIFERDDIIICMMKSNFGHNGGNQSINQSINKILPVLSKVKESYLLWYKFYLDLPKTHRHSLGQRIDTLFVEIIEAISAASFLSREEKHPYVRLAIKKADTLRVLLLVLWETKSIDDKKYIALSVKLDEAGKMLGGWNGQLTKQNSPAKAGEK</sequence>
<evidence type="ECO:0000313" key="2">
    <source>
        <dbReference type="Proteomes" id="UP000176988"/>
    </source>
</evidence>
<dbReference type="Gene3D" id="1.20.1440.60">
    <property type="entry name" value="23S rRNA-intervening sequence"/>
    <property type="match status" value="1"/>
</dbReference>
<reference evidence="1 2" key="1">
    <citation type="journal article" date="2016" name="Nat. Commun.">
        <title>Thousands of microbial genomes shed light on interconnected biogeochemical processes in an aquifer system.</title>
        <authorList>
            <person name="Anantharaman K."/>
            <person name="Brown C.T."/>
            <person name="Hug L.A."/>
            <person name="Sharon I."/>
            <person name="Castelle C.J."/>
            <person name="Probst A.J."/>
            <person name="Thomas B.C."/>
            <person name="Singh A."/>
            <person name="Wilkins M.J."/>
            <person name="Karaoz U."/>
            <person name="Brodie E.L."/>
            <person name="Williams K.H."/>
            <person name="Hubbard S.S."/>
            <person name="Banfield J.F."/>
        </authorList>
    </citation>
    <scope>NUCLEOTIDE SEQUENCE [LARGE SCALE GENOMIC DNA]</scope>
</reference>
<evidence type="ECO:0008006" key="3">
    <source>
        <dbReference type="Google" id="ProtNLM"/>
    </source>
</evidence>
<dbReference type="InterPro" id="IPR036583">
    <property type="entry name" value="23S_rRNA_IVS_sf"/>
</dbReference>
<gene>
    <name evidence="1" type="ORF">A2480_03485</name>
</gene>
<name>A0A1F7WCM0_9BACT</name>
<evidence type="ECO:0000313" key="1">
    <source>
        <dbReference type="EMBL" id="OGM00317.1"/>
    </source>
</evidence>